<gene>
    <name evidence="1" type="ORF">LCGC14_1698900</name>
</gene>
<evidence type="ECO:0000313" key="1">
    <source>
        <dbReference type="EMBL" id="KKM15157.1"/>
    </source>
</evidence>
<name>A0A0F9HJ56_9ZZZZ</name>
<proteinExistence type="predicted"/>
<reference evidence="1" key="1">
    <citation type="journal article" date="2015" name="Nature">
        <title>Complex archaea that bridge the gap between prokaryotes and eukaryotes.</title>
        <authorList>
            <person name="Spang A."/>
            <person name="Saw J.H."/>
            <person name="Jorgensen S.L."/>
            <person name="Zaremba-Niedzwiedzka K."/>
            <person name="Martijn J."/>
            <person name="Lind A.E."/>
            <person name="van Eijk R."/>
            <person name="Schleper C."/>
            <person name="Guy L."/>
            <person name="Ettema T.J."/>
        </authorList>
    </citation>
    <scope>NUCLEOTIDE SEQUENCE</scope>
</reference>
<dbReference type="EMBL" id="LAZR01014973">
    <property type="protein sequence ID" value="KKM15157.1"/>
    <property type="molecule type" value="Genomic_DNA"/>
</dbReference>
<organism evidence="1">
    <name type="scientific">marine sediment metagenome</name>
    <dbReference type="NCBI Taxonomy" id="412755"/>
    <lineage>
        <taxon>unclassified sequences</taxon>
        <taxon>metagenomes</taxon>
        <taxon>ecological metagenomes</taxon>
    </lineage>
</organism>
<protein>
    <submittedName>
        <fullName evidence="1">Uncharacterized protein</fullName>
    </submittedName>
</protein>
<sequence>MKTEALKKQDSIDLEPFYQAMEDEPRLLEEAFETLLEMVNSEPRSAKKLALLIKQDFHDLYKEIAELCKPDQNKGDTPSCCGGH</sequence>
<comment type="caution">
    <text evidence="1">The sequence shown here is derived from an EMBL/GenBank/DDBJ whole genome shotgun (WGS) entry which is preliminary data.</text>
</comment>
<dbReference type="AlphaFoldDB" id="A0A0F9HJ56"/>
<accession>A0A0F9HJ56</accession>